<dbReference type="EMBL" id="FPAA01000011">
    <property type="protein sequence ID" value="SFS92910.1"/>
    <property type="molecule type" value="Genomic_DNA"/>
</dbReference>
<reference evidence="2" key="1">
    <citation type="submission" date="2016-10" db="EMBL/GenBank/DDBJ databases">
        <authorList>
            <person name="Varghese N."/>
            <person name="Submissions S."/>
        </authorList>
    </citation>
    <scope>NUCLEOTIDE SEQUENCE [LARGE SCALE GENOMIC DNA]</scope>
    <source>
        <strain evidence="2">DSM 45789</strain>
    </source>
</reference>
<gene>
    <name evidence="1" type="ORF">SAMN05444972_11188</name>
</gene>
<protein>
    <submittedName>
        <fullName evidence="1">Uncharacterized protein</fullName>
    </submittedName>
</protein>
<evidence type="ECO:0000313" key="2">
    <source>
        <dbReference type="Proteomes" id="UP000198660"/>
    </source>
</evidence>
<accession>A0A1I6TUR7</accession>
<dbReference type="AlphaFoldDB" id="A0A1I6TUR7"/>
<name>A0A1I6TUR7_9BACL</name>
<organism evidence="1 2">
    <name type="scientific">Marininema halotolerans</name>
    <dbReference type="NCBI Taxonomy" id="1155944"/>
    <lineage>
        <taxon>Bacteria</taxon>
        <taxon>Bacillati</taxon>
        <taxon>Bacillota</taxon>
        <taxon>Bacilli</taxon>
        <taxon>Bacillales</taxon>
        <taxon>Thermoactinomycetaceae</taxon>
        <taxon>Marininema</taxon>
    </lineage>
</organism>
<proteinExistence type="predicted"/>
<sequence>MRKIFLAKDVTPKSMVVLGGFLYVTTDEGYLFKLDNQCKVQNKIREARGDDDDKYLRQVKASGENIYTLALIPRGEKHSGYIGVFDRDTLKRKKRIYLPEMDNTAVKDFVLLHNK</sequence>
<dbReference type="Proteomes" id="UP000198660">
    <property type="component" value="Unassembled WGS sequence"/>
</dbReference>
<keyword evidence="2" id="KW-1185">Reference proteome</keyword>
<evidence type="ECO:0000313" key="1">
    <source>
        <dbReference type="EMBL" id="SFS92910.1"/>
    </source>
</evidence>